<organism evidence="6 7">
    <name type="scientific">Clostridium cellulovorans (strain ATCC 35296 / DSM 3052 / OCM 3 / 743B)</name>
    <dbReference type="NCBI Taxonomy" id="573061"/>
    <lineage>
        <taxon>Bacteria</taxon>
        <taxon>Bacillati</taxon>
        <taxon>Bacillota</taxon>
        <taxon>Clostridia</taxon>
        <taxon>Eubacteriales</taxon>
        <taxon>Clostridiaceae</taxon>
        <taxon>Clostridium</taxon>
    </lineage>
</organism>
<evidence type="ECO:0000256" key="1">
    <source>
        <dbReference type="ARBA" id="ARBA00007871"/>
    </source>
</evidence>
<dbReference type="InterPro" id="IPR022687">
    <property type="entry name" value="HTH_DTXR"/>
</dbReference>
<evidence type="ECO:0000256" key="3">
    <source>
        <dbReference type="ARBA" id="ARBA00023125"/>
    </source>
</evidence>
<dbReference type="PANTHER" id="PTHR33238">
    <property type="entry name" value="IRON (METAL) DEPENDENT REPRESSOR, DTXR FAMILY"/>
    <property type="match status" value="1"/>
</dbReference>
<dbReference type="STRING" id="573061.Clocel_2131"/>
<reference evidence="6 7" key="1">
    <citation type="submission" date="2010-08" db="EMBL/GenBank/DDBJ databases">
        <title>Complete sequence of Clostridium cellulovorans 743B.</title>
        <authorList>
            <consortium name="US DOE Joint Genome Institute"/>
            <person name="Lucas S."/>
            <person name="Copeland A."/>
            <person name="Lapidus A."/>
            <person name="Cheng J.-F."/>
            <person name="Bruce D."/>
            <person name="Goodwin L."/>
            <person name="Pitluck S."/>
            <person name="Chertkov O."/>
            <person name="Detter J.C."/>
            <person name="Han C."/>
            <person name="Tapia R."/>
            <person name="Land M."/>
            <person name="Hauser L."/>
            <person name="Chang Y.-J."/>
            <person name="Jeffries C."/>
            <person name="Kyrpides N."/>
            <person name="Ivanova N."/>
            <person name="Mikhailova N."/>
            <person name="Hemme C.L."/>
            <person name="Woyke T."/>
        </authorList>
    </citation>
    <scope>NUCLEOTIDE SEQUENCE [LARGE SCALE GENOMIC DNA]</scope>
    <source>
        <strain evidence="7">ATCC 35296 / DSM 3052 / OCM 3 / 743B</strain>
    </source>
</reference>
<dbReference type="InterPro" id="IPR036388">
    <property type="entry name" value="WH-like_DNA-bd_sf"/>
</dbReference>
<keyword evidence="4" id="KW-0804">Transcription</keyword>
<proteinExistence type="inferred from homology"/>
<keyword evidence="7" id="KW-1185">Reference proteome</keyword>
<dbReference type="PROSITE" id="PS50944">
    <property type="entry name" value="HTH_DTXR"/>
    <property type="match status" value="1"/>
</dbReference>
<dbReference type="GO" id="GO:0046914">
    <property type="term" value="F:transition metal ion binding"/>
    <property type="evidence" value="ECO:0007669"/>
    <property type="project" value="InterPro"/>
</dbReference>
<dbReference type="AlphaFoldDB" id="D9SN08"/>
<dbReference type="RefSeq" id="WP_013291723.1">
    <property type="nucleotide sequence ID" value="NC_014393.1"/>
</dbReference>
<sequence length="125" mass="14428">MKIHQSGEDYLETILILQNRKGSVRSIDIANELGYSKPSISRAMGILREEELIEMGSDGNILFTEKGRKKALEVYERHNYITKYLMLTLNLEEKLASEDACRIEHIISQETFDKIKDFVEFNGSK</sequence>
<dbReference type="InterPro" id="IPR022689">
    <property type="entry name" value="Iron_dep_repressor"/>
</dbReference>
<dbReference type="Gene3D" id="1.10.60.10">
    <property type="entry name" value="Iron dependent repressor, metal binding and dimerisation domain"/>
    <property type="match status" value="1"/>
</dbReference>
<dbReference type="SUPFAM" id="SSF46785">
    <property type="entry name" value="Winged helix' DNA-binding domain"/>
    <property type="match status" value="1"/>
</dbReference>
<dbReference type="InterPro" id="IPR036421">
    <property type="entry name" value="Fe_dep_repressor_sf"/>
</dbReference>
<dbReference type="KEGG" id="ccb:Clocel_2131"/>
<dbReference type="PANTHER" id="PTHR33238:SF7">
    <property type="entry name" value="IRON-DEPENDENT TRANSCRIPTIONAL REGULATOR"/>
    <property type="match status" value="1"/>
</dbReference>
<protein>
    <submittedName>
        <fullName evidence="6">Iron (Metal) dependent repressor, DtxR family</fullName>
    </submittedName>
</protein>
<dbReference type="HOGENOM" id="CLU_069532_3_1_9"/>
<keyword evidence="3" id="KW-0238">DNA-binding</keyword>
<dbReference type="Pfam" id="PF01325">
    <property type="entry name" value="Fe_dep_repress"/>
    <property type="match status" value="1"/>
</dbReference>
<dbReference type="InterPro" id="IPR036390">
    <property type="entry name" value="WH_DNA-bd_sf"/>
</dbReference>
<comment type="similarity">
    <text evidence="1">Belongs to the DtxR/MntR family.</text>
</comment>
<gene>
    <name evidence="6" type="ordered locus">Clocel_2131</name>
</gene>
<evidence type="ECO:0000259" key="5">
    <source>
        <dbReference type="PROSITE" id="PS50944"/>
    </source>
</evidence>
<evidence type="ECO:0000256" key="4">
    <source>
        <dbReference type="ARBA" id="ARBA00023163"/>
    </source>
</evidence>
<keyword evidence="2" id="KW-0805">Transcription regulation</keyword>
<dbReference type="SUPFAM" id="SSF47979">
    <property type="entry name" value="Iron-dependent repressor protein, dimerization domain"/>
    <property type="match status" value="1"/>
</dbReference>
<dbReference type="EMBL" id="CP002160">
    <property type="protein sequence ID" value="ADL51874.1"/>
    <property type="molecule type" value="Genomic_DNA"/>
</dbReference>
<dbReference type="Gene3D" id="1.10.10.10">
    <property type="entry name" value="Winged helix-like DNA-binding domain superfamily/Winged helix DNA-binding domain"/>
    <property type="match status" value="1"/>
</dbReference>
<evidence type="ECO:0000256" key="2">
    <source>
        <dbReference type="ARBA" id="ARBA00023015"/>
    </source>
</evidence>
<evidence type="ECO:0000313" key="7">
    <source>
        <dbReference type="Proteomes" id="UP000002730"/>
    </source>
</evidence>
<dbReference type="GO" id="GO:0046983">
    <property type="term" value="F:protein dimerization activity"/>
    <property type="evidence" value="ECO:0007669"/>
    <property type="project" value="InterPro"/>
</dbReference>
<dbReference type="GO" id="GO:0003700">
    <property type="term" value="F:DNA-binding transcription factor activity"/>
    <property type="evidence" value="ECO:0007669"/>
    <property type="project" value="InterPro"/>
</dbReference>
<dbReference type="Pfam" id="PF02742">
    <property type="entry name" value="Fe_dep_repr_C"/>
    <property type="match status" value="1"/>
</dbReference>
<name>D9SN08_CLOC7</name>
<dbReference type="SMART" id="SM00529">
    <property type="entry name" value="HTH_DTXR"/>
    <property type="match status" value="1"/>
</dbReference>
<dbReference type="OrthoDB" id="9794394at2"/>
<dbReference type="InterPro" id="IPR001367">
    <property type="entry name" value="Fe_dep_repressor"/>
</dbReference>
<evidence type="ECO:0000313" key="6">
    <source>
        <dbReference type="EMBL" id="ADL51874.1"/>
    </source>
</evidence>
<feature type="domain" description="HTH dtxR-type" evidence="5">
    <location>
        <begin position="1"/>
        <end position="64"/>
    </location>
</feature>
<accession>D9SN08</accession>
<dbReference type="eggNOG" id="COG1321">
    <property type="taxonomic scope" value="Bacteria"/>
</dbReference>
<dbReference type="GO" id="GO:0003677">
    <property type="term" value="F:DNA binding"/>
    <property type="evidence" value="ECO:0007669"/>
    <property type="project" value="UniProtKB-KW"/>
</dbReference>
<dbReference type="Proteomes" id="UP000002730">
    <property type="component" value="Chromosome"/>
</dbReference>
<dbReference type="InterPro" id="IPR050536">
    <property type="entry name" value="DtxR_MntR_Metal-Reg"/>
</dbReference>